<protein>
    <submittedName>
        <fullName evidence="1">Uncharacterized protein</fullName>
    </submittedName>
</protein>
<reference evidence="1 2" key="2">
    <citation type="journal article" date="2011" name="ISME J.">
        <title>RNA-seq reveals cooperative metabolic interactions between two termite-gut spirochete species in co-culture.</title>
        <authorList>
            <person name="Rosenthal A.Z."/>
            <person name="Matson E.G."/>
            <person name="Eldar A."/>
            <person name="Leadbetter J.R."/>
        </authorList>
    </citation>
    <scope>NUCLEOTIDE SEQUENCE [LARGE SCALE GENOMIC DNA]</scope>
    <source>
        <strain evidence="2">ATCC BAA-887 / DSM 12427 / ZAS-2</strain>
    </source>
</reference>
<dbReference type="HOGENOM" id="CLU_547393_0_0_12"/>
<sequence length="503" mass="57122">MRFYTVDDSLKEAIDKGMAAVRVRVSLDFAGNGVFETVSERDIIEASFFGLKETAGGTTARGELLLDNTSGNYAYSGNGAGREVRVSFSLGEGLPWFQRFVLYVDHKGFQDIRGPGRRRLVRLALGDRSVFLRRSDESRDWTQHEVFTYSVVCDKTQPEKSLVHLIAKRAGIEAADIDCATIPIALPYVKLTKNIWAELSELATAYRCHLECPVEKPLVFAHSPYQAEPDTADDGNPEGSASYIFSGRDIFYLRKTARAERYRNTVRLKINMPVVLEKQEIWRYTDPPVLYDDGMTDFYPFRLINLRSIVLGEYEAKYRVRDEKGNERAVLYADNIDTVEEATERLMFDGCSFAYSHYDVTTRHDRAYITIEVEKRKEGDLVIASIHGRSIVLDLNRSCFLRDSNAVDLQGTCALNVTGSYFSEDVVNGRPQYEDWAARELADRLQERREFTVKTHRALFHGRVGATVQIKANGETVQGTVNAFSLRYKRDAAFVAAFRIMEE</sequence>
<evidence type="ECO:0000313" key="2">
    <source>
        <dbReference type="Proteomes" id="UP000009223"/>
    </source>
</evidence>
<name>F5YJU2_TREPZ</name>
<dbReference type="eggNOG" id="ENOG502ZYIF">
    <property type="taxonomic scope" value="Bacteria"/>
</dbReference>
<keyword evidence="2" id="KW-1185">Reference proteome</keyword>
<evidence type="ECO:0000313" key="1">
    <source>
        <dbReference type="EMBL" id="AEF83978.1"/>
    </source>
</evidence>
<dbReference type="KEGG" id="tpi:TREPR_2043"/>
<dbReference type="RefSeq" id="WP_015708119.1">
    <property type="nucleotide sequence ID" value="NC_015578.1"/>
</dbReference>
<proteinExistence type="predicted"/>
<dbReference type="EMBL" id="CP001843">
    <property type="protein sequence ID" value="AEF83978.1"/>
    <property type="molecule type" value="Genomic_DNA"/>
</dbReference>
<dbReference type="Proteomes" id="UP000009223">
    <property type="component" value="Chromosome"/>
</dbReference>
<organism evidence="1 2">
    <name type="scientific">Treponema primitia (strain ATCC BAA-887 / DSM 12427 / ZAS-2)</name>
    <dbReference type="NCBI Taxonomy" id="545694"/>
    <lineage>
        <taxon>Bacteria</taxon>
        <taxon>Pseudomonadati</taxon>
        <taxon>Spirochaetota</taxon>
        <taxon>Spirochaetia</taxon>
        <taxon>Spirochaetales</taxon>
        <taxon>Treponemataceae</taxon>
        <taxon>Treponema</taxon>
    </lineage>
</organism>
<dbReference type="AlphaFoldDB" id="F5YJU2"/>
<dbReference type="STRING" id="545694.TREPR_2043"/>
<accession>F5YJU2</accession>
<dbReference type="OrthoDB" id="355359at2"/>
<gene>
    <name evidence="1" type="ordered locus">TREPR_2043</name>
</gene>
<reference evidence="2" key="1">
    <citation type="submission" date="2009-12" db="EMBL/GenBank/DDBJ databases">
        <title>Complete sequence of Treponema primitia strain ZAS-2.</title>
        <authorList>
            <person name="Tetu S.G."/>
            <person name="Matson E."/>
            <person name="Ren Q."/>
            <person name="Seshadri R."/>
            <person name="Elbourne L."/>
            <person name="Hassan K.A."/>
            <person name="Durkin A."/>
            <person name="Radune D."/>
            <person name="Mohamoud Y."/>
            <person name="Shay R."/>
            <person name="Jin S."/>
            <person name="Zhang X."/>
            <person name="Lucey K."/>
            <person name="Ballor N.R."/>
            <person name="Ottesen E."/>
            <person name="Rosenthal R."/>
            <person name="Allen A."/>
            <person name="Leadbetter J.R."/>
            <person name="Paulsen I.T."/>
        </authorList>
    </citation>
    <scope>NUCLEOTIDE SEQUENCE [LARGE SCALE GENOMIC DNA]</scope>
    <source>
        <strain evidence="2">ATCC BAA-887 / DSM 12427 / ZAS-2</strain>
    </source>
</reference>